<name>A0ACA9YCW5_9ASCO</name>
<organism evidence="1 2">
    <name type="scientific">[Candida] jaroonii</name>
    <dbReference type="NCBI Taxonomy" id="467808"/>
    <lineage>
        <taxon>Eukaryota</taxon>
        <taxon>Fungi</taxon>
        <taxon>Dikarya</taxon>
        <taxon>Ascomycota</taxon>
        <taxon>Saccharomycotina</taxon>
        <taxon>Pichiomycetes</taxon>
        <taxon>Debaryomycetaceae</taxon>
        <taxon>Yamadazyma</taxon>
    </lineage>
</organism>
<proteinExistence type="predicted"/>
<reference evidence="1" key="1">
    <citation type="submission" date="2022-06" db="EMBL/GenBank/DDBJ databases">
        <authorList>
            <person name="Legras J.-L."/>
            <person name="Devillers H."/>
            <person name="Grondin C."/>
        </authorList>
    </citation>
    <scope>NUCLEOTIDE SEQUENCE</scope>
    <source>
        <strain evidence="1">CLIB 1444</strain>
    </source>
</reference>
<accession>A0ACA9YCW5</accession>
<keyword evidence="2" id="KW-1185">Reference proteome</keyword>
<evidence type="ECO:0000313" key="2">
    <source>
        <dbReference type="Proteomes" id="UP001152531"/>
    </source>
</evidence>
<gene>
    <name evidence="1" type="ORF">CLIB1444_10S00672</name>
</gene>
<evidence type="ECO:0000313" key="1">
    <source>
        <dbReference type="EMBL" id="CAH6722536.1"/>
    </source>
</evidence>
<comment type="caution">
    <text evidence="1">The sequence shown here is derived from an EMBL/GenBank/DDBJ whole genome shotgun (WGS) entry which is preliminary data.</text>
</comment>
<sequence>MAFLSTKFPSFDKTIFISLLVDVDQHTLEEVKTKLIEGNKDYDFAFFNTNYIISKEHLLNGIHRAMINYKNGSAKSKTLNTEIILNMSPVSNIMEALKRFGIDSSKESANLLCVKVIDDDESLEDINNTLITNLGVSKDQNVELTDDFLLKSVDVAKFKKLYKLNDAKYNDKKPLQNQLTRLAIGACLLRGT</sequence>
<dbReference type="Proteomes" id="UP001152531">
    <property type="component" value="Unassembled WGS sequence"/>
</dbReference>
<dbReference type="EMBL" id="CALSDN010000010">
    <property type="protein sequence ID" value="CAH6722536.1"/>
    <property type="molecule type" value="Genomic_DNA"/>
</dbReference>
<protein>
    <submittedName>
        <fullName evidence="1">EKC/KEOPS complex subunit Cgi121p</fullName>
    </submittedName>
</protein>